<proteinExistence type="predicted"/>
<accession>A0A812TRQ9</accession>
<dbReference type="AlphaFoldDB" id="A0A812TRQ9"/>
<gene>
    <name evidence="1" type="ORF">SPIL2461_LOCUS14259</name>
</gene>
<comment type="caution">
    <text evidence="1">The sequence shown here is derived from an EMBL/GenBank/DDBJ whole genome shotgun (WGS) entry which is preliminary data.</text>
</comment>
<evidence type="ECO:0000313" key="2">
    <source>
        <dbReference type="Proteomes" id="UP000649617"/>
    </source>
</evidence>
<dbReference type="Proteomes" id="UP000649617">
    <property type="component" value="Unassembled WGS sequence"/>
</dbReference>
<sequence>MGVLSKSRLRWGEAFRGDESLMEEAGPNKVRLRLAGEVHEGSVFAGRHMSIHWADGVPGECLPERVHGIRACATRAERQLMNKRGSRDVGFLVSA</sequence>
<name>A0A812TRQ9_SYMPI</name>
<dbReference type="EMBL" id="CAJNIZ010032624">
    <property type="protein sequence ID" value="CAE7538775.1"/>
    <property type="molecule type" value="Genomic_DNA"/>
</dbReference>
<organism evidence="1 2">
    <name type="scientific">Symbiodinium pilosum</name>
    <name type="common">Dinoflagellate</name>
    <dbReference type="NCBI Taxonomy" id="2952"/>
    <lineage>
        <taxon>Eukaryota</taxon>
        <taxon>Sar</taxon>
        <taxon>Alveolata</taxon>
        <taxon>Dinophyceae</taxon>
        <taxon>Suessiales</taxon>
        <taxon>Symbiodiniaceae</taxon>
        <taxon>Symbiodinium</taxon>
    </lineage>
</organism>
<protein>
    <submittedName>
        <fullName evidence="1">Uncharacterized protein</fullName>
    </submittedName>
</protein>
<evidence type="ECO:0000313" key="1">
    <source>
        <dbReference type="EMBL" id="CAE7538775.1"/>
    </source>
</evidence>
<dbReference type="OrthoDB" id="10289927at2759"/>
<keyword evidence="2" id="KW-1185">Reference proteome</keyword>
<reference evidence="1" key="1">
    <citation type="submission" date="2021-02" db="EMBL/GenBank/DDBJ databases">
        <authorList>
            <person name="Dougan E. K."/>
            <person name="Rhodes N."/>
            <person name="Thang M."/>
            <person name="Chan C."/>
        </authorList>
    </citation>
    <scope>NUCLEOTIDE SEQUENCE</scope>
</reference>